<protein>
    <submittedName>
        <fullName evidence="1">Uncharacterized protein</fullName>
    </submittedName>
</protein>
<gene>
    <name evidence="1" type="ORF">N7456_004186</name>
</gene>
<dbReference type="Proteomes" id="UP001149165">
    <property type="component" value="Unassembled WGS sequence"/>
</dbReference>
<sequence length="167" mass="19541">MYSYDEVEASTITHRASAEYKAFRVAVGEKRLLEQPSDLRFWRPTNIGFLTRKVHMNSFKNQSHGKNYIVIDELTPASGEYKHIFELLSKISLKAEKTQEVLSFWVLQREDGDKTAFLVFTSYVERDYWALFNAQTEIQDHWATLYDLSKDWSRTTWMGPGLGFLGR</sequence>
<keyword evidence="2" id="KW-1185">Reference proteome</keyword>
<dbReference type="Gene3D" id="3.30.70.100">
    <property type="match status" value="1"/>
</dbReference>
<evidence type="ECO:0000313" key="2">
    <source>
        <dbReference type="Proteomes" id="UP001149165"/>
    </source>
</evidence>
<reference evidence="1" key="2">
    <citation type="journal article" date="2023" name="IMA Fungus">
        <title>Comparative genomic study of the Penicillium genus elucidates a diverse pangenome and 15 lateral gene transfer events.</title>
        <authorList>
            <person name="Petersen C."/>
            <person name="Sorensen T."/>
            <person name="Nielsen M.R."/>
            <person name="Sondergaard T.E."/>
            <person name="Sorensen J.L."/>
            <person name="Fitzpatrick D.A."/>
            <person name="Frisvad J.C."/>
            <person name="Nielsen K.L."/>
        </authorList>
    </citation>
    <scope>NUCLEOTIDE SEQUENCE</scope>
    <source>
        <strain evidence="1">IBT 30069</strain>
    </source>
</reference>
<name>A0A9W9FW39_9EURO</name>
<comment type="caution">
    <text evidence="1">The sequence shown here is derived from an EMBL/GenBank/DDBJ whole genome shotgun (WGS) entry which is preliminary data.</text>
</comment>
<dbReference type="OrthoDB" id="5361133at2759"/>
<evidence type="ECO:0000313" key="1">
    <source>
        <dbReference type="EMBL" id="KAJ5107511.1"/>
    </source>
</evidence>
<organism evidence="1 2">
    <name type="scientific">Penicillium angulare</name>
    <dbReference type="NCBI Taxonomy" id="116970"/>
    <lineage>
        <taxon>Eukaryota</taxon>
        <taxon>Fungi</taxon>
        <taxon>Dikarya</taxon>
        <taxon>Ascomycota</taxon>
        <taxon>Pezizomycotina</taxon>
        <taxon>Eurotiomycetes</taxon>
        <taxon>Eurotiomycetidae</taxon>
        <taxon>Eurotiales</taxon>
        <taxon>Aspergillaceae</taxon>
        <taxon>Penicillium</taxon>
    </lineage>
</organism>
<accession>A0A9W9FW39</accession>
<dbReference type="EMBL" id="JAPQKH010000003">
    <property type="protein sequence ID" value="KAJ5107511.1"/>
    <property type="molecule type" value="Genomic_DNA"/>
</dbReference>
<reference evidence="1" key="1">
    <citation type="submission" date="2022-11" db="EMBL/GenBank/DDBJ databases">
        <authorList>
            <person name="Petersen C."/>
        </authorList>
    </citation>
    <scope>NUCLEOTIDE SEQUENCE</scope>
    <source>
        <strain evidence="1">IBT 30069</strain>
    </source>
</reference>
<proteinExistence type="predicted"/>
<dbReference type="AlphaFoldDB" id="A0A9W9FW39"/>